<dbReference type="SUPFAM" id="SSF48452">
    <property type="entry name" value="TPR-like"/>
    <property type="match status" value="1"/>
</dbReference>
<gene>
    <name evidence="3" type="ORF">G7Y89_g6416</name>
</gene>
<dbReference type="Proteomes" id="UP000566819">
    <property type="component" value="Unassembled WGS sequence"/>
</dbReference>
<dbReference type="AlphaFoldDB" id="A0A8H4RKJ6"/>
<keyword evidence="1" id="KW-0677">Repeat</keyword>
<dbReference type="PANTHER" id="PTHR45641:SF19">
    <property type="entry name" value="NEPHROCYSTIN-3"/>
    <property type="match status" value="1"/>
</dbReference>
<evidence type="ECO:0008006" key="5">
    <source>
        <dbReference type="Google" id="ProtNLM"/>
    </source>
</evidence>
<reference evidence="3 4" key="1">
    <citation type="submission" date="2020-03" db="EMBL/GenBank/DDBJ databases">
        <title>Draft Genome Sequence of Cudoniella acicularis.</title>
        <authorList>
            <person name="Buettner E."/>
            <person name="Kellner H."/>
        </authorList>
    </citation>
    <scope>NUCLEOTIDE SEQUENCE [LARGE SCALE GENOMIC DNA]</scope>
    <source>
        <strain evidence="3 4">DSM 108380</strain>
    </source>
</reference>
<evidence type="ECO:0000256" key="1">
    <source>
        <dbReference type="ARBA" id="ARBA00022737"/>
    </source>
</evidence>
<keyword evidence="2" id="KW-0802">TPR repeat</keyword>
<dbReference type="Gene3D" id="1.25.40.10">
    <property type="entry name" value="Tetratricopeptide repeat domain"/>
    <property type="match status" value="1"/>
</dbReference>
<dbReference type="EMBL" id="JAAMPI010000416">
    <property type="protein sequence ID" value="KAF4631715.1"/>
    <property type="molecule type" value="Genomic_DNA"/>
</dbReference>
<evidence type="ECO:0000313" key="3">
    <source>
        <dbReference type="EMBL" id="KAF4631715.1"/>
    </source>
</evidence>
<evidence type="ECO:0000313" key="4">
    <source>
        <dbReference type="Proteomes" id="UP000566819"/>
    </source>
</evidence>
<dbReference type="PANTHER" id="PTHR45641">
    <property type="entry name" value="TETRATRICOPEPTIDE REPEAT PROTEIN (AFU_ORTHOLOGUE AFUA_6G03870)"/>
    <property type="match status" value="1"/>
</dbReference>
<dbReference type="InterPro" id="IPR011990">
    <property type="entry name" value="TPR-like_helical_dom_sf"/>
</dbReference>
<sequence>MHQEALQLFIEVLGQKHPSTLTSIGNLARVLDSQGKYDEADAMHREALQLSTKALGQKHPDTFSITNYLALVLKHQGNGAENVPELRTSSYSASHVPHRSTIVLRLFQMLKPPFSRPIVRPPLSTPPRLNEPADDALAISLATSIRHTLPAAIRHGNTLADSKTTPVHIIR</sequence>
<organism evidence="3 4">
    <name type="scientific">Cudoniella acicularis</name>
    <dbReference type="NCBI Taxonomy" id="354080"/>
    <lineage>
        <taxon>Eukaryota</taxon>
        <taxon>Fungi</taxon>
        <taxon>Dikarya</taxon>
        <taxon>Ascomycota</taxon>
        <taxon>Pezizomycotina</taxon>
        <taxon>Leotiomycetes</taxon>
        <taxon>Helotiales</taxon>
        <taxon>Tricladiaceae</taxon>
        <taxon>Cudoniella</taxon>
    </lineage>
</organism>
<comment type="caution">
    <text evidence="3">The sequence shown here is derived from an EMBL/GenBank/DDBJ whole genome shotgun (WGS) entry which is preliminary data.</text>
</comment>
<protein>
    <recommendedName>
        <fullName evidence="5">Kinesin light chain</fullName>
    </recommendedName>
</protein>
<proteinExistence type="predicted"/>
<dbReference type="OrthoDB" id="3557990at2759"/>
<dbReference type="Pfam" id="PF13374">
    <property type="entry name" value="TPR_10"/>
    <property type="match status" value="1"/>
</dbReference>
<accession>A0A8H4RKJ6</accession>
<name>A0A8H4RKJ6_9HELO</name>
<evidence type="ECO:0000256" key="2">
    <source>
        <dbReference type="ARBA" id="ARBA00022803"/>
    </source>
</evidence>
<keyword evidence="4" id="KW-1185">Reference proteome</keyword>